<evidence type="ECO:0000313" key="2">
    <source>
        <dbReference type="EMBL" id="SHO61649.1"/>
    </source>
</evidence>
<keyword evidence="1" id="KW-1133">Transmembrane helix</keyword>
<keyword evidence="1" id="KW-0472">Membrane</keyword>
<dbReference type="RefSeq" id="WP_073571143.1">
    <property type="nucleotide sequence ID" value="NZ_FRXN01000002.1"/>
</dbReference>
<dbReference type="AlphaFoldDB" id="A0A1M7ZA16"/>
<reference evidence="3" key="1">
    <citation type="submission" date="2016-12" db="EMBL/GenBank/DDBJ databases">
        <authorList>
            <person name="Varghese N."/>
            <person name="Submissions S."/>
        </authorList>
    </citation>
    <scope>NUCLEOTIDE SEQUENCE [LARGE SCALE GENOMIC DNA]</scope>
    <source>
        <strain evidence="3">DSM 25035</strain>
    </source>
</reference>
<dbReference type="EMBL" id="FRXN01000002">
    <property type="protein sequence ID" value="SHO61649.1"/>
    <property type="molecule type" value="Genomic_DNA"/>
</dbReference>
<accession>A0A1M7ZA16</accession>
<sequence length="251" mass="29015">MMTFLRKIRQRLLSQNRVSRYLAYAVGEILLVMIGILLALQVNNWNDSRKNQVEKTTLLKAMMQEFQGNLERIKNHREELVLRNKYGLAVLNISAGQQSNIPMDSVRYYASMLIFPQTPLLTKSTIEEAVSSGKFGMLDSELAIQLSMYLDYLEGFRDMNNGLRQNETAHDFIKMGAFDRIFIDYFPDKKAVIHPEFKLDDAAFSSFIQSAETYSVLTKLYMENTSQELWIQAIEETLEKSLEEIEKSLNP</sequence>
<dbReference type="STRING" id="1073327.SAMN04488108_1481"/>
<feature type="transmembrane region" description="Helical" evidence="1">
    <location>
        <begin position="21"/>
        <end position="40"/>
    </location>
</feature>
<dbReference type="OrthoDB" id="821805at2"/>
<evidence type="ECO:0000256" key="1">
    <source>
        <dbReference type="SAM" id="Phobius"/>
    </source>
</evidence>
<keyword evidence="1" id="KW-0812">Transmembrane</keyword>
<name>A0A1M7ZA16_9BACT</name>
<organism evidence="2 3">
    <name type="scientific">Algoriphagus zhangzhouensis</name>
    <dbReference type="NCBI Taxonomy" id="1073327"/>
    <lineage>
        <taxon>Bacteria</taxon>
        <taxon>Pseudomonadati</taxon>
        <taxon>Bacteroidota</taxon>
        <taxon>Cytophagia</taxon>
        <taxon>Cytophagales</taxon>
        <taxon>Cyclobacteriaceae</taxon>
        <taxon>Algoriphagus</taxon>
    </lineage>
</organism>
<gene>
    <name evidence="2" type="ORF">SAMN04488108_1481</name>
</gene>
<protein>
    <submittedName>
        <fullName evidence="2">Uncharacterized protein</fullName>
    </submittedName>
</protein>
<dbReference type="Proteomes" id="UP000184609">
    <property type="component" value="Unassembled WGS sequence"/>
</dbReference>
<keyword evidence="3" id="KW-1185">Reference proteome</keyword>
<evidence type="ECO:0000313" key="3">
    <source>
        <dbReference type="Proteomes" id="UP000184609"/>
    </source>
</evidence>
<dbReference type="InterPro" id="IPR045749">
    <property type="entry name" value="DUF6090"/>
</dbReference>
<proteinExistence type="predicted"/>
<dbReference type="Pfam" id="PF19578">
    <property type="entry name" value="DUF6090"/>
    <property type="match status" value="1"/>
</dbReference>